<keyword evidence="4" id="KW-0285">Flavoprotein</keyword>
<dbReference type="PRINTS" id="PR00469">
    <property type="entry name" value="PNDRDTASEII"/>
</dbReference>
<evidence type="ECO:0000256" key="8">
    <source>
        <dbReference type="ARBA" id="ARBA00023004"/>
    </source>
</evidence>
<dbReference type="InterPro" id="IPR051793">
    <property type="entry name" value="NADH:flavin_oxidoreductase"/>
</dbReference>
<evidence type="ECO:0000256" key="4">
    <source>
        <dbReference type="ARBA" id="ARBA00022630"/>
    </source>
</evidence>
<dbReference type="Gene3D" id="3.20.20.70">
    <property type="entry name" value="Aldolase class I"/>
    <property type="match status" value="1"/>
</dbReference>
<evidence type="ECO:0000256" key="3">
    <source>
        <dbReference type="ARBA" id="ARBA00011048"/>
    </source>
</evidence>
<evidence type="ECO:0000259" key="11">
    <source>
        <dbReference type="Pfam" id="PF07992"/>
    </source>
</evidence>
<keyword evidence="5" id="KW-0288">FMN</keyword>
<dbReference type="PRINTS" id="PR00368">
    <property type="entry name" value="FADPNR"/>
</dbReference>
<gene>
    <name evidence="12" type="ORF">PITCH_A190075</name>
</gene>
<dbReference type="AlphaFoldDB" id="A0A445MVS4"/>
<dbReference type="InterPro" id="IPR001155">
    <property type="entry name" value="OxRdtase_FMN_N"/>
</dbReference>
<comment type="cofactor">
    <cofactor evidence="2">
        <name>[4Fe-4S] cluster</name>
        <dbReference type="ChEBI" id="CHEBI:49883"/>
    </cofactor>
</comment>
<dbReference type="Pfam" id="PF07992">
    <property type="entry name" value="Pyr_redox_2"/>
    <property type="match status" value="1"/>
</dbReference>
<reference evidence="12" key="1">
    <citation type="submission" date="2018-01" db="EMBL/GenBank/DDBJ databases">
        <authorList>
            <person name="Regsiter A."/>
            <person name="William W."/>
        </authorList>
    </citation>
    <scope>NUCLEOTIDE SEQUENCE</scope>
    <source>
        <strain evidence="12">TRIP AH-1</strain>
    </source>
</reference>
<dbReference type="GO" id="GO:0010181">
    <property type="term" value="F:FMN binding"/>
    <property type="evidence" value="ECO:0007669"/>
    <property type="project" value="InterPro"/>
</dbReference>
<evidence type="ECO:0000259" key="10">
    <source>
        <dbReference type="Pfam" id="PF00724"/>
    </source>
</evidence>
<dbReference type="GO" id="GO:0051536">
    <property type="term" value="F:iron-sulfur cluster binding"/>
    <property type="evidence" value="ECO:0007669"/>
    <property type="project" value="UniProtKB-KW"/>
</dbReference>
<dbReference type="SUPFAM" id="SSF51905">
    <property type="entry name" value="FAD/NAD(P)-binding domain"/>
    <property type="match status" value="1"/>
</dbReference>
<keyword evidence="7" id="KW-0560">Oxidoreductase</keyword>
<dbReference type="PANTHER" id="PTHR42917">
    <property type="entry name" value="2,4-DIENOYL-COA REDUCTASE"/>
    <property type="match status" value="1"/>
</dbReference>
<dbReference type="GO" id="GO:0046872">
    <property type="term" value="F:metal ion binding"/>
    <property type="evidence" value="ECO:0007669"/>
    <property type="project" value="UniProtKB-KW"/>
</dbReference>
<evidence type="ECO:0000256" key="7">
    <source>
        <dbReference type="ARBA" id="ARBA00023002"/>
    </source>
</evidence>
<dbReference type="SUPFAM" id="SSF51395">
    <property type="entry name" value="FMN-linked oxidoreductases"/>
    <property type="match status" value="1"/>
</dbReference>
<keyword evidence="8" id="KW-0408">Iron</keyword>
<accession>A0A445MVS4</accession>
<dbReference type="InterPro" id="IPR036188">
    <property type="entry name" value="FAD/NAD-bd_sf"/>
</dbReference>
<dbReference type="EMBL" id="OJIN01000101">
    <property type="protein sequence ID" value="SPD73499.1"/>
    <property type="molecule type" value="Genomic_DNA"/>
</dbReference>
<comment type="similarity">
    <text evidence="3">In the N-terminal section; belongs to the NADH:flavin oxidoreductase/NADH oxidase family.</text>
</comment>
<feature type="domain" description="FAD/NAD(P)-binding" evidence="11">
    <location>
        <begin position="379"/>
        <end position="635"/>
    </location>
</feature>
<protein>
    <submittedName>
        <fullName evidence="12">Putative NADH oxidase</fullName>
    </submittedName>
</protein>
<dbReference type="InterPro" id="IPR023753">
    <property type="entry name" value="FAD/NAD-binding_dom"/>
</dbReference>
<dbReference type="PANTHER" id="PTHR42917:SF2">
    <property type="entry name" value="2,4-DIENOYL-COA REDUCTASE [(2E)-ENOYL-COA-PRODUCING]"/>
    <property type="match status" value="1"/>
</dbReference>
<name>A0A445MVS4_9BACT</name>
<evidence type="ECO:0000313" key="12">
    <source>
        <dbReference type="EMBL" id="SPD73499.1"/>
    </source>
</evidence>
<evidence type="ECO:0000256" key="6">
    <source>
        <dbReference type="ARBA" id="ARBA00022723"/>
    </source>
</evidence>
<evidence type="ECO:0000256" key="2">
    <source>
        <dbReference type="ARBA" id="ARBA00001966"/>
    </source>
</evidence>
<sequence length="667" mass="72055">MEFQNLFSPININGMALRNRIVMTAMHLGYTPQGEVTDRLTEFYRLRAKGGVGLIIVGGCRFDDYGGMPSMIGINEDRCIPGLKRLTDTVKAHGAKIAAQLYHAGRYTHSSTIGGKAPFSASAIRSKLTGETPRALDTREIPRLLTLFAQAAVRAKESGFDAVEILGSAGYLISQFFSPLTNQRPDLYGGSCENRMRFGIEVVEKVRDAVGPDYPLVMRIAGNDFMEGGNTNKEAKTFAAALEEAGVDLFNVTGGWHETRIPQLTMSVPHRAFVYLAKGIKDAVKVPVLASNRINDPALAEEVLKNREADLVTMARALIADPELPEKARGKKTRLIYHCVACNQGCFDSIFKSEPATCLVNPWAGREWELESRSAPRPKKVLVIGGGPAGMKATCVAAGRGHKVTLIEKKEYLGGQLLLNRNIPGRQELVAAVSDLLNNLKELNVELILGKEADIHLVKDISPDAVVIATGATPILPSVPGIHGPNVLHAWDVLAGKGSAGDKVVIVGGNAVGLETALYLGRQGTLSPEVLHFLMINRAETIDTLFALLDRGDKKVSVVEMTMKLGQDIGASTRWTVLAELERLGVTMLKGYRAVEVTPEGLMTEKDGNVQLLKADTVVIAVGSRPENALVNQVESLVTEAYTIGDAKAPRHALDAIREGFEVGLMI</sequence>
<keyword evidence="9" id="KW-0411">Iron-sulfur</keyword>
<dbReference type="Gene3D" id="3.40.50.720">
    <property type="entry name" value="NAD(P)-binding Rossmann-like Domain"/>
    <property type="match status" value="1"/>
</dbReference>
<dbReference type="InterPro" id="IPR013785">
    <property type="entry name" value="Aldolase_TIM"/>
</dbReference>
<keyword evidence="6" id="KW-0479">Metal-binding</keyword>
<dbReference type="Pfam" id="PF00724">
    <property type="entry name" value="Oxidored_FMN"/>
    <property type="match status" value="1"/>
</dbReference>
<proteinExistence type="inferred from homology"/>
<organism evidence="12">
    <name type="scientific">uncultured Desulfobacterium sp</name>
    <dbReference type="NCBI Taxonomy" id="201089"/>
    <lineage>
        <taxon>Bacteria</taxon>
        <taxon>Pseudomonadati</taxon>
        <taxon>Thermodesulfobacteriota</taxon>
        <taxon>Desulfobacteria</taxon>
        <taxon>Desulfobacterales</taxon>
        <taxon>Desulfobacteriaceae</taxon>
        <taxon>Desulfobacterium</taxon>
        <taxon>environmental samples</taxon>
    </lineage>
</organism>
<evidence type="ECO:0000256" key="5">
    <source>
        <dbReference type="ARBA" id="ARBA00022643"/>
    </source>
</evidence>
<dbReference type="GO" id="GO:0016491">
    <property type="term" value="F:oxidoreductase activity"/>
    <property type="evidence" value="ECO:0007669"/>
    <property type="project" value="UniProtKB-KW"/>
</dbReference>
<feature type="domain" description="NADH:flavin oxidoreductase/NADH oxidase N-terminal" evidence="10">
    <location>
        <begin position="6"/>
        <end position="329"/>
    </location>
</feature>
<dbReference type="Gene3D" id="3.50.50.60">
    <property type="entry name" value="FAD/NAD(P)-binding domain"/>
    <property type="match status" value="1"/>
</dbReference>
<evidence type="ECO:0000256" key="9">
    <source>
        <dbReference type="ARBA" id="ARBA00023014"/>
    </source>
</evidence>
<evidence type="ECO:0000256" key="1">
    <source>
        <dbReference type="ARBA" id="ARBA00001917"/>
    </source>
</evidence>
<comment type="cofactor">
    <cofactor evidence="1">
        <name>FMN</name>
        <dbReference type="ChEBI" id="CHEBI:58210"/>
    </cofactor>
</comment>